<name>A0A4P9VU31_9GAMM</name>
<dbReference type="EMBL" id="NDXW01000001">
    <property type="protein sequence ID" value="RDH46217.1"/>
    <property type="molecule type" value="Genomic_DNA"/>
</dbReference>
<dbReference type="Gene3D" id="3.40.190.10">
    <property type="entry name" value="Periplasmic binding protein-like II"/>
    <property type="match status" value="1"/>
</dbReference>
<evidence type="ECO:0000313" key="1">
    <source>
        <dbReference type="EMBL" id="RDH46217.1"/>
    </source>
</evidence>
<protein>
    <submittedName>
        <fullName evidence="1">Uncharacterized protein</fullName>
    </submittedName>
</protein>
<keyword evidence="2" id="KW-1185">Reference proteome</keyword>
<proteinExistence type="predicted"/>
<accession>A0A4P9VU31</accession>
<dbReference type="Proteomes" id="UP000257039">
    <property type="component" value="Unassembled WGS sequence"/>
</dbReference>
<sequence>MKSKITVFILCYQLASVNHSLADSLTWCAYYNWNPWIYPASKDSYAGVIIDQLELFKKNNPNIDVKPIVIDNWKRCQAEVASGHITMILGANKTPAREKLYYYLPEPAFINFSTVGVYTSADNDKVDNINKIDDLRQFSLVMVRGNSYGSTVDNFVRLYMDS</sequence>
<dbReference type="AlphaFoldDB" id="A0A4P9VU31"/>
<evidence type="ECO:0000313" key="2">
    <source>
        <dbReference type="Proteomes" id="UP000257039"/>
    </source>
</evidence>
<dbReference type="SUPFAM" id="SSF53850">
    <property type="entry name" value="Periplasmic binding protein-like II"/>
    <property type="match status" value="1"/>
</dbReference>
<gene>
    <name evidence="1" type="ORF">B9G39_23750</name>
</gene>
<reference evidence="1 2" key="1">
    <citation type="submission" date="2017-04" db="EMBL/GenBank/DDBJ databases">
        <title>Draft genome sequence of Zooshikella ganghwensis VG4 isolated from Red Sea sediments.</title>
        <authorList>
            <person name="Rehman Z."/>
            <person name="Alam I."/>
            <person name="Kamau A."/>
            <person name="Bajic V."/>
            <person name="Leiknes T."/>
        </authorList>
    </citation>
    <scope>NUCLEOTIDE SEQUENCE [LARGE SCALE GENOMIC DNA]</scope>
    <source>
        <strain evidence="1 2">VG4</strain>
    </source>
</reference>
<comment type="caution">
    <text evidence="1">The sequence shown here is derived from an EMBL/GenBank/DDBJ whole genome shotgun (WGS) entry which is preliminary data.</text>
</comment>
<dbReference type="RefSeq" id="WP_094789014.1">
    <property type="nucleotide sequence ID" value="NZ_NDXW01000001.1"/>
</dbReference>
<organism evidence="1 2">
    <name type="scientific">Zooshikella ganghwensis</name>
    <dbReference type="NCBI Taxonomy" id="202772"/>
    <lineage>
        <taxon>Bacteria</taxon>
        <taxon>Pseudomonadati</taxon>
        <taxon>Pseudomonadota</taxon>
        <taxon>Gammaproteobacteria</taxon>
        <taxon>Oceanospirillales</taxon>
        <taxon>Zooshikellaceae</taxon>
        <taxon>Zooshikella</taxon>
    </lineage>
</organism>